<evidence type="ECO:0000256" key="1">
    <source>
        <dbReference type="SAM" id="MobiDB-lite"/>
    </source>
</evidence>
<reference evidence="2" key="1">
    <citation type="submission" date="2022-08" db="EMBL/GenBank/DDBJ databases">
        <title>Draft genome sequencing of Roseisolibacter agri AW1220.</title>
        <authorList>
            <person name="Tobiishi Y."/>
            <person name="Tonouchi A."/>
        </authorList>
    </citation>
    <scope>NUCLEOTIDE SEQUENCE</scope>
    <source>
        <strain evidence="2">AW1220</strain>
    </source>
</reference>
<name>A0AA37QFH1_9BACT</name>
<dbReference type="Proteomes" id="UP001161325">
    <property type="component" value="Unassembled WGS sequence"/>
</dbReference>
<dbReference type="EMBL" id="BRXS01000007">
    <property type="protein sequence ID" value="GLC27906.1"/>
    <property type="molecule type" value="Genomic_DNA"/>
</dbReference>
<organism evidence="2 3">
    <name type="scientific">Roseisolibacter agri</name>
    <dbReference type="NCBI Taxonomy" id="2014610"/>
    <lineage>
        <taxon>Bacteria</taxon>
        <taxon>Pseudomonadati</taxon>
        <taxon>Gemmatimonadota</taxon>
        <taxon>Gemmatimonadia</taxon>
        <taxon>Gemmatimonadales</taxon>
        <taxon>Gemmatimonadaceae</taxon>
        <taxon>Roseisolibacter</taxon>
    </lineage>
</organism>
<accession>A0AA37QFH1</accession>
<gene>
    <name evidence="2" type="ORF">rosag_44190</name>
</gene>
<feature type="region of interest" description="Disordered" evidence="1">
    <location>
        <begin position="62"/>
        <end position="99"/>
    </location>
</feature>
<evidence type="ECO:0000313" key="3">
    <source>
        <dbReference type="Proteomes" id="UP001161325"/>
    </source>
</evidence>
<evidence type="ECO:0000313" key="2">
    <source>
        <dbReference type="EMBL" id="GLC27906.1"/>
    </source>
</evidence>
<proteinExistence type="predicted"/>
<dbReference type="AlphaFoldDB" id="A0AA37QFH1"/>
<feature type="compositionally biased region" description="Low complexity" evidence="1">
    <location>
        <begin position="62"/>
        <end position="94"/>
    </location>
</feature>
<dbReference type="RefSeq" id="WP_284352335.1">
    <property type="nucleotide sequence ID" value="NZ_BRXS01000007.1"/>
</dbReference>
<sequence>MTADRDDPSPEGLAPEGLDALLQELRERFDGSADLRAVRVYLAARGYDARRIDTVVSAFAGDPGNGGPAPAARPAGAADPAIGAASAAESADAVPPAPPALRIPAAHERARFSSEAWGHLIQRRAAAGWSVAELEHVIERALVQIDGRIAVDDLRALIDGAFGGSAESSTVH</sequence>
<keyword evidence="3" id="KW-1185">Reference proteome</keyword>
<protein>
    <submittedName>
        <fullName evidence="2">Uncharacterized protein</fullName>
    </submittedName>
</protein>
<comment type="caution">
    <text evidence="2">The sequence shown here is derived from an EMBL/GenBank/DDBJ whole genome shotgun (WGS) entry which is preliminary data.</text>
</comment>